<dbReference type="Gene3D" id="3.40.50.300">
    <property type="entry name" value="P-loop containing nucleotide triphosphate hydrolases"/>
    <property type="match status" value="1"/>
</dbReference>
<dbReference type="SUPFAM" id="SSF52540">
    <property type="entry name" value="P-loop containing nucleoside triphosphate hydrolases"/>
    <property type="match status" value="1"/>
</dbReference>
<evidence type="ECO:0000256" key="2">
    <source>
        <dbReference type="SAM" id="Coils"/>
    </source>
</evidence>
<accession>A0A7S1U833</accession>
<dbReference type="AlphaFoldDB" id="A0A7S1U833"/>
<proteinExistence type="predicted"/>
<dbReference type="PANTHER" id="PTHR19860">
    <property type="entry name" value="DDB1- AND CUL4-ASSOCIATED FACTOR 12-RELATED"/>
    <property type="match status" value="1"/>
</dbReference>
<protein>
    <recommendedName>
        <fullName evidence="5">NACHT domain-containing protein</fullName>
    </recommendedName>
</protein>
<feature type="compositionally biased region" description="Polar residues" evidence="3">
    <location>
        <begin position="645"/>
        <end position="656"/>
    </location>
</feature>
<evidence type="ECO:0000256" key="3">
    <source>
        <dbReference type="SAM" id="MobiDB-lite"/>
    </source>
</evidence>
<keyword evidence="1" id="KW-0677">Repeat</keyword>
<feature type="region of interest" description="Disordered" evidence="3">
    <location>
        <begin position="1096"/>
        <end position="1121"/>
    </location>
</feature>
<dbReference type="InterPro" id="IPR051191">
    <property type="entry name" value="DCAF12"/>
</dbReference>
<keyword evidence="2" id="KW-0175">Coiled coil</keyword>
<feature type="region of interest" description="Disordered" evidence="3">
    <location>
        <begin position="901"/>
        <end position="922"/>
    </location>
</feature>
<feature type="compositionally biased region" description="Basic and acidic residues" evidence="3">
    <location>
        <begin position="661"/>
        <end position="671"/>
    </location>
</feature>
<feature type="region of interest" description="Disordered" evidence="3">
    <location>
        <begin position="640"/>
        <end position="703"/>
    </location>
</feature>
<dbReference type="EMBL" id="HBGJ01028758">
    <property type="protein sequence ID" value="CAD9259842.1"/>
    <property type="molecule type" value="Transcribed_RNA"/>
</dbReference>
<sequence length="1209" mass="137122">MADLEYNGEAESSWGNEHEAFAASRSLDFVYVPSDDTYFRKLDAHAETVENDAKLPLVVLGDPGSGKSALLANWVKDRRRQRHKDEFLFQHFVGCSIKSKQLGQMLHRLESALKEHFQLREMEVPGNESGVIWALNRYLAAAAKKHSPARITIVIDGIDALKGSEIPEGALHWLPTALPAGVRFIVTTVKTQPGTTSHHRTYAELLRRKCPIIEMEPLGLDVRDSIIGSFSSSIGNALPLDDEQRHRLASTELSSQPLFLRTVLYALHLAVKMATMPFGDFLDICLSQESSEGLISMIMDLCCAYVDDTSDNTGSDSMFGKILAIIYVSRYGMSDEEIWGAAALFLNQELTDEQKNKVLSIIRDMTMLVDGLRTFSHEAFKRVVYDKFICTPGQHVAMHQRMALYFSRLEPCARKIDCLSYHFEVAGSWTKLKNTLTDIEMFNVWWTPEHKMEFVQLWSSLMCLNPEKKMKHKIVTGEFEENMVHDQTVRPFFDPVEEFVKSVNEYRDKTHPGDEILSKVILDIGDFLLEAAILGHETDADVPSFIHPMVTNEDMASLGVAHLSMDEEGRSILVAPVIAGEGGDAKPQADMVPAKSNDDVPMCTTYFYRRWMWIQFPIVALSNCGERYIRGIEAKESESFARGGMSQNGASRTGMFSKNAELTKPRPRRDSLTNGNSLIEEVTAIPVDSSNEKNEKRQRRRDKLMKLRIPHIPRRKKVVIPGKEEDPNDLYGHWERETGEIRDEIEELKHELDILIGHRRRQLGVIAKIDDELTDATKMANQTVTNVDRLRILSGKAARVKKDHRKARILEHNLKSVLLMCERHPAHSPALVEELELKLHQDEMLCKEIRQKLRDETYERVTYEIDYTTMKNYTREAKGSLSKMLERREEQLANLTKATEFEATRTRRSKTGSRKGRPSKSILAKSLDADDNGVPDDEEDWYLQWETKHQTIAAMTGITDPEVFFEKFNNTEVLEQQMTALKTSSESRVNELKHQHQEVEDELEQLRYNANSTGISNRDTRDKQTALNNSLSDLKRIDERSFQAQRLVQLACAGLGHIAEELGVVLDGDAPVVEIIHQIEMVLDSLMEEKDKAAQKNVNDMPLGRSALRSDSSLEGPSTRAPELEAALQRYTSPKARLPSRLPSKAAPAKTQFQGGRPPVSMLPSAFDFEEEEEEFEVPTRKLVKTVSHRNVRLEARRAARRSQVVPAT</sequence>
<reference evidence="4" key="1">
    <citation type="submission" date="2021-01" db="EMBL/GenBank/DDBJ databases">
        <authorList>
            <person name="Corre E."/>
            <person name="Pelletier E."/>
            <person name="Niang G."/>
            <person name="Scheremetjew M."/>
            <person name="Finn R."/>
            <person name="Kale V."/>
            <person name="Holt S."/>
            <person name="Cochrane G."/>
            <person name="Meng A."/>
            <person name="Brown T."/>
            <person name="Cohen L."/>
        </authorList>
    </citation>
    <scope>NUCLEOTIDE SEQUENCE</scope>
    <source>
        <strain evidence="4">CCMP2877</strain>
    </source>
</reference>
<feature type="region of interest" description="Disordered" evidence="3">
    <location>
        <begin position="1133"/>
        <end position="1163"/>
    </location>
</feature>
<evidence type="ECO:0000313" key="4">
    <source>
        <dbReference type="EMBL" id="CAD9259842.1"/>
    </source>
</evidence>
<gene>
    <name evidence="4" type="ORF">PPAR1163_LOCUS18216</name>
</gene>
<dbReference type="PANTHER" id="PTHR19860:SF40">
    <property type="entry name" value="WD40 REPEAT-CONTAINING PROTEIN"/>
    <property type="match status" value="1"/>
</dbReference>
<name>A0A7S1U833_9STRA</name>
<organism evidence="4">
    <name type="scientific">Phaeomonas parva</name>
    <dbReference type="NCBI Taxonomy" id="124430"/>
    <lineage>
        <taxon>Eukaryota</taxon>
        <taxon>Sar</taxon>
        <taxon>Stramenopiles</taxon>
        <taxon>Ochrophyta</taxon>
        <taxon>Pinguiophyceae</taxon>
        <taxon>Pinguiochrysidales</taxon>
        <taxon>Pinguiochrysidaceae</taxon>
        <taxon>Phaeomonas</taxon>
    </lineage>
</organism>
<evidence type="ECO:0008006" key="5">
    <source>
        <dbReference type="Google" id="ProtNLM"/>
    </source>
</evidence>
<evidence type="ECO:0000256" key="1">
    <source>
        <dbReference type="ARBA" id="ARBA00022737"/>
    </source>
</evidence>
<feature type="compositionally biased region" description="Basic residues" evidence="3">
    <location>
        <begin position="906"/>
        <end position="918"/>
    </location>
</feature>
<feature type="coiled-coil region" evidence="2">
    <location>
        <begin position="982"/>
        <end position="1009"/>
    </location>
</feature>
<dbReference type="InterPro" id="IPR027417">
    <property type="entry name" value="P-loop_NTPase"/>
</dbReference>